<gene>
    <name evidence="1" type="ORF">CUROG_06615</name>
</gene>
<reference evidence="2" key="1">
    <citation type="submission" date="2019-10" db="EMBL/GenBank/DDBJ databases">
        <title>Complete genome sequence of Corynebacterium urogenitalis DSM 108747, isolated from the genital tract of a cow.</title>
        <authorList>
            <person name="Ruckert C."/>
            <person name="Ballas P."/>
            <person name="Wagener K."/>
            <person name="Drillich M."/>
            <person name="Kaempfer P."/>
            <person name="Busse H.-J."/>
            <person name="Ehling-Schulz M."/>
        </authorList>
    </citation>
    <scope>NUCLEOTIDE SEQUENCE [LARGE SCALE GENOMIC DNA]</scope>
    <source>
        <strain evidence="2">LMM 1652</strain>
    </source>
</reference>
<sequence>MFSFRDTALTSSANAYLFGDDEALYIEPDNSERIADDLLI</sequence>
<dbReference type="EMBL" id="CP045032">
    <property type="protein sequence ID" value="QFQ02679.1"/>
    <property type="molecule type" value="Genomic_DNA"/>
</dbReference>
<dbReference type="AlphaFoldDB" id="A0A5J6ZBF5"/>
<dbReference type="KEGG" id="cuo:CUROG_06615"/>
<proteinExistence type="predicted"/>
<accession>A0A5J6ZBF5</accession>
<evidence type="ECO:0000313" key="2">
    <source>
        <dbReference type="Proteomes" id="UP000326711"/>
    </source>
</evidence>
<organism evidence="1 2">
    <name type="scientific">Corynebacterium urogenitale</name>
    <dbReference type="NCBI Taxonomy" id="2487892"/>
    <lineage>
        <taxon>Bacteria</taxon>
        <taxon>Bacillati</taxon>
        <taxon>Actinomycetota</taxon>
        <taxon>Actinomycetes</taxon>
        <taxon>Mycobacteriales</taxon>
        <taxon>Corynebacteriaceae</taxon>
        <taxon>Corynebacterium</taxon>
    </lineage>
</organism>
<dbReference type="RefSeq" id="WP_268907375.1">
    <property type="nucleotide sequence ID" value="NZ_CP045032.1"/>
</dbReference>
<protein>
    <submittedName>
        <fullName evidence="1">Uncharacterized protein</fullName>
    </submittedName>
</protein>
<evidence type="ECO:0000313" key="1">
    <source>
        <dbReference type="EMBL" id="QFQ02679.1"/>
    </source>
</evidence>
<name>A0A5J6ZBF5_9CORY</name>
<keyword evidence="2" id="KW-1185">Reference proteome</keyword>
<dbReference type="Proteomes" id="UP000326711">
    <property type="component" value="Chromosome"/>
</dbReference>